<organism evidence="5 6">
    <name type="scientific">Nitrosomonas communis</name>
    <dbReference type="NCBI Taxonomy" id="44574"/>
    <lineage>
        <taxon>Bacteria</taxon>
        <taxon>Pseudomonadati</taxon>
        <taxon>Pseudomonadota</taxon>
        <taxon>Betaproteobacteria</taxon>
        <taxon>Nitrosomonadales</taxon>
        <taxon>Nitrosomonadaceae</taxon>
        <taxon>Nitrosomonas</taxon>
    </lineage>
</organism>
<reference evidence="5 6" key="1">
    <citation type="submission" date="2016-10" db="EMBL/GenBank/DDBJ databases">
        <authorList>
            <person name="de Groot N.N."/>
        </authorList>
    </citation>
    <scope>NUCLEOTIDE SEQUENCE [LARGE SCALE GENOMIC DNA]</scope>
    <source>
        <strain evidence="5 6">Nm110</strain>
    </source>
</reference>
<dbReference type="GO" id="GO:0006637">
    <property type="term" value="P:acyl-CoA metabolic process"/>
    <property type="evidence" value="ECO:0007669"/>
    <property type="project" value="TreeGrafter"/>
</dbReference>
<evidence type="ECO:0000256" key="2">
    <source>
        <dbReference type="ARBA" id="ARBA00022801"/>
    </source>
</evidence>
<dbReference type="RefSeq" id="WP_074664916.1">
    <property type="nucleotide sequence ID" value="NZ_FNNH01000002.1"/>
</dbReference>
<dbReference type="PANTHER" id="PTHR11049">
    <property type="entry name" value="ACYL COENZYME A THIOESTER HYDROLASE"/>
    <property type="match status" value="1"/>
</dbReference>
<proteinExistence type="inferred from homology"/>
<dbReference type="GO" id="GO:0009062">
    <property type="term" value="P:fatty acid catabolic process"/>
    <property type="evidence" value="ECO:0007669"/>
    <property type="project" value="TreeGrafter"/>
</dbReference>
<evidence type="ECO:0000313" key="5">
    <source>
        <dbReference type="EMBL" id="SDW07884.1"/>
    </source>
</evidence>
<dbReference type="Gene3D" id="3.10.129.10">
    <property type="entry name" value="Hotdog Thioesterase"/>
    <property type="match status" value="1"/>
</dbReference>
<protein>
    <submittedName>
        <fullName evidence="5">Acyl-CoA thioesterase YciA</fullName>
    </submittedName>
</protein>
<dbReference type="InterPro" id="IPR006683">
    <property type="entry name" value="Thioestr_dom"/>
</dbReference>
<evidence type="ECO:0000313" key="6">
    <source>
        <dbReference type="Proteomes" id="UP000183454"/>
    </source>
</evidence>
<dbReference type="InterPro" id="IPR040170">
    <property type="entry name" value="Cytosol_ACT"/>
</dbReference>
<dbReference type="Pfam" id="PF03061">
    <property type="entry name" value="4HBT"/>
    <property type="match status" value="1"/>
</dbReference>
<dbReference type="SUPFAM" id="SSF54637">
    <property type="entry name" value="Thioesterase/thiol ester dehydrase-isomerase"/>
    <property type="match status" value="1"/>
</dbReference>
<evidence type="ECO:0000256" key="1">
    <source>
        <dbReference type="ARBA" id="ARBA00010458"/>
    </source>
</evidence>
<dbReference type="GO" id="GO:0052816">
    <property type="term" value="F:long-chain fatty acyl-CoA hydrolase activity"/>
    <property type="evidence" value="ECO:0007669"/>
    <property type="project" value="TreeGrafter"/>
</dbReference>
<evidence type="ECO:0000256" key="3">
    <source>
        <dbReference type="PROSITE-ProRule" id="PRU01106"/>
    </source>
</evidence>
<dbReference type="CDD" id="cd03442">
    <property type="entry name" value="BFIT_BACH"/>
    <property type="match status" value="1"/>
</dbReference>
<dbReference type="Proteomes" id="UP000183454">
    <property type="component" value="Unassembled WGS sequence"/>
</dbReference>
<comment type="similarity">
    <text evidence="1">Belongs to the acyl coenzyme A hydrolase family.</text>
</comment>
<sequence length="141" mass="15472">MPNIPYDPARHVSLPESQPILRTVPMPSDTNYAGDIFGGWIMSQVDIAGSIPAIRRARGRVATVAVNSFVFKQPVFVGDIVSFYANIIKIGRTSITVDVSVYAQRGTREGGEEICIKVTEAVLTYVAIDENRRPRVVVPPE</sequence>
<dbReference type="InterPro" id="IPR033120">
    <property type="entry name" value="HOTDOG_ACOT"/>
</dbReference>
<dbReference type="GO" id="GO:0005829">
    <property type="term" value="C:cytosol"/>
    <property type="evidence" value="ECO:0007669"/>
    <property type="project" value="TreeGrafter"/>
</dbReference>
<name>A0A1H2QMJ7_9PROT</name>
<feature type="domain" description="HotDog ACOT-type" evidence="4">
    <location>
        <begin position="15"/>
        <end position="131"/>
    </location>
</feature>
<dbReference type="PROSITE" id="PS51770">
    <property type="entry name" value="HOTDOG_ACOT"/>
    <property type="match status" value="1"/>
</dbReference>
<dbReference type="PANTHER" id="PTHR11049:SF5">
    <property type="entry name" value="ACYL-COA THIOESTER HYDROLASE YCIA"/>
    <property type="match status" value="1"/>
</dbReference>
<accession>A0A1H2QMJ7</accession>
<keyword evidence="2 3" id="KW-0378">Hydrolase</keyword>
<dbReference type="AlphaFoldDB" id="A0A1H2QMJ7"/>
<evidence type="ECO:0000259" key="4">
    <source>
        <dbReference type="PROSITE" id="PS51770"/>
    </source>
</evidence>
<dbReference type="InterPro" id="IPR029069">
    <property type="entry name" value="HotDog_dom_sf"/>
</dbReference>
<dbReference type="EMBL" id="FNNH01000002">
    <property type="protein sequence ID" value="SDW07884.1"/>
    <property type="molecule type" value="Genomic_DNA"/>
</dbReference>
<gene>
    <name evidence="5" type="ORF">SAMN05421882_1002156</name>
</gene>